<keyword evidence="1" id="KW-1133">Transmembrane helix</keyword>
<feature type="transmembrane region" description="Helical" evidence="1">
    <location>
        <begin position="85"/>
        <end position="103"/>
    </location>
</feature>
<dbReference type="EMBL" id="CP148067">
    <property type="protein sequence ID" value="WXL28874.1"/>
    <property type="molecule type" value="Genomic_DNA"/>
</dbReference>
<reference evidence="2" key="1">
    <citation type="submission" date="2024-03" db="EMBL/GenBank/DDBJ databases">
        <title>Complete genome sequence of Mycoplasma felifaucium Z921 isolated from the trachea of a cheetah.</title>
        <authorList>
            <person name="Spergser J."/>
        </authorList>
    </citation>
    <scope>NUCLEOTIDE SEQUENCE [LARGE SCALE GENOMIC DNA]</scope>
    <source>
        <strain evidence="2">Z921</strain>
    </source>
</reference>
<sequence>MNSEVKKSNFKQTFLNWKLGYKLSFIFGLALILIDICILINYFNYALTDFLEKTNDSMYASQINYEVSKGKWVYPSALGLMWRKTLTFTEISNFILAITLIVFPFKKDNQKQQAWFFSTIVFITITFLVYWTLVLPSSIKKGVWNRLDLAIPSFFMHAINPILGFIVLIFLRKDITLKHSQILMSSFMILGYFTFGLITFFIGEKILVTIQGRNISYDDYVKYDIVIYPFLNFRYPMFYKGDNIAIKIILNIVIFVLAPGLPIGLAYAWKASLRIKTSKCQ</sequence>
<gene>
    <name evidence="2" type="ORF">WG617_02460</name>
</gene>
<feature type="transmembrane region" description="Helical" evidence="1">
    <location>
        <begin position="21"/>
        <end position="43"/>
    </location>
</feature>
<feature type="transmembrane region" description="Helical" evidence="1">
    <location>
        <begin position="115"/>
        <end position="134"/>
    </location>
</feature>
<name>A0ABZ2RPB7_9BACT</name>
<feature type="transmembrane region" description="Helical" evidence="1">
    <location>
        <begin position="154"/>
        <end position="171"/>
    </location>
</feature>
<evidence type="ECO:0000313" key="2">
    <source>
        <dbReference type="EMBL" id="WXL28874.1"/>
    </source>
</evidence>
<dbReference type="RefSeq" id="WP_338822426.1">
    <property type="nucleotide sequence ID" value="NZ_CP148067.1"/>
</dbReference>
<evidence type="ECO:0000256" key="1">
    <source>
        <dbReference type="SAM" id="Phobius"/>
    </source>
</evidence>
<feature type="transmembrane region" description="Helical" evidence="1">
    <location>
        <begin position="244"/>
        <end position="269"/>
    </location>
</feature>
<keyword evidence="1" id="KW-0472">Membrane</keyword>
<protein>
    <submittedName>
        <fullName evidence="2">Uncharacterized protein</fullName>
    </submittedName>
</protein>
<accession>A0ABZ2RPB7</accession>
<dbReference type="NCBIfam" id="NF046009">
    <property type="entry name" value="MAGa3780_fam"/>
    <property type="match status" value="1"/>
</dbReference>
<keyword evidence="3" id="KW-1185">Reference proteome</keyword>
<dbReference type="Proteomes" id="UP001477443">
    <property type="component" value="Chromosome"/>
</dbReference>
<feature type="transmembrane region" description="Helical" evidence="1">
    <location>
        <begin position="183"/>
        <end position="203"/>
    </location>
</feature>
<organism evidence="2 3">
    <name type="scientific">Mycoplasmopsis felifaucium</name>
    <dbReference type="NCBI Taxonomy" id="35768"/>
    <lineage>
        <taxon>Bacteria</taxon>
        <taxon>Bacillati</taxon>
        <taxon>Mycoplasmatota</taxon>
        <taxon>Mycoplasmoidales</taxon>
        <taxon>Metamycoplasmataceae</taxon>
        <taxon>Mycoplasmopsis</taxon>
    </lineage>
</organism>
<evidence type="ECO:0000313" key="3">
    <source>
        <dbReference type="Proteomes" id="UP001477443"/>
    </source>
</evidence>
<keyword evidence="1" id="KW-0812">Transmembrane</keyword>
<proteinExistence type="predicted"/>